<evidence type="ECO:0000313" key="2">
    <source>
        <dbReference type="Proteomes" id="UP000223834"/>
    </source>
</evidence>
<dbReference type="InterPro" id="IPR011856">
    <property type="entry name" value="tRNA_endonuc-like_dom_sf"/>
</dbReference>
<protein>
    <recommendedName>
        <fullName evidence="3">DUF91 domain-containing protein</fullName>
    </recommendedName>
</protein>
<organism evidence="1 2">
    <name type="scientific">Bacillus cereus</name>
    <dbReference type="NCBI Taxonomy" id="1396"/>
    <lineage>
        <taxon>Bacteria</taxon>
        <taxon>Bacillati</taxon>
        <taxon>Bacillota</taxon>
        <taxon>Bacilli</taxon>
        <taxon>Bacillales</taxon>
        <taxon>Bacillaceae</taxon>
        <taxon>Bacillus</taxon>
        <taxon>Bacillus cereus group</taxon>
    </lineage>
</organism>
<dbReference type="RefSeq" id="WP_098770551.1">
    <property type="nucleotide sequence ID" value="NZ_NUIQ01000014.1"/>
</dbReference>
<dbReference type="GO" id="GO:0003676">
    <property type="term" value="F:nucleic acid binding"/>
    <property type="evidence" value="ECO:0007669"/>
    <property type="project" value="InterPro"/>
</dbReference>
<proteinExistence type="predicted"/>
<dbReference type="Proteomes" id="UP000223834">
    <property type="component" value="Unassembled WGS sequence"/>
</dbReference>
<evidence type="ECO:0008006" key="3">
    <source>
        <dbReference type="Google" id="ProtNLM"/>
    </source>
</evidence>
<comment type="caution">
    <text evidence="1">The sequence shown here is derived from an EMBL/GenBank/DDBJ whole genome shotgun (WGS) entry which is preliminary data.</text>
</comment>
<dbReference type="Gene3D" id="3.40.1350.10">
    <property type="match status" value="1"/>
</dbReference>
<sequence length="352" mass="40487">MTLSMNLWQVKGNELKEFTKAQLNKEDRLENWIEKDSHLLGMEVLIIGKQVITAYGGRIDLLGMDREGNIIIFELKKGRTPRDVIAQALDYATWVKELSYSEILQITKNYLNKPLQEVFYNQFESSLPDELNKLHSIVIVASELDDSSERIIQYLSSEYNININCIFFNFFKDGENEYLGRSWLMDPEEVLERSETKKKEPWTGLYFVNVGEGSHRSWEDCRKFGFISAGQGKKYSSAVKRLKVGDKILAYLKGNGYVGYGEIVSTAVMVKDFTVSNGQKLSDEILKQPGIFKHNDNPDMSEWLVGVKWFKTFSGEQAIWKTNCFANQNIVCRLRNSFTIEVLKEPFEIGAD</sequence>
<dbReference type="EMBL" id="NUIQ01000014">
    <property type="protein sequence ID" value="PGO81696.1"/>
    <property type="molecule type" value="Genomic_DNA"/>
</dbReference>
<gene>
    <name evidence="1" type="ORF">CN980_01080</name>
</gene>
<reference evidence="1 2" key="1">
    <citation type="submission" date="2017-09" db="EMBL/GenBank/DDBJ databases">
        <title>Large-scale bioinformatics analysis of Bacillus genomes uncovers conserved roles of natural products in bacterial physiology.</title>
        <authorList>
            <consortium name="Agbiome Team Llc"/>
            <person name="Bleich R.M."/>
            <person name="Grubbs K.J."/>
            <person name="Santa Maria K.C."/>
            <person name="Allen S.E."/>
            <person name="Farag S."/>
            <person name="Shank E.A."/>
            <person name="Bowers A."/>
        </authorList>
    </citation>
    <scope>NUCLEOTIDE SEQUENCE [LARGE SCALE GENOMIC DNA]</scope>
    <source>
        <strain evidence="1 2">AFS049141</strain>
    </source>
</reference>
<name>A0A9X7CFT6_BACCE</name>
<evidence type="ECO:0000313" key="1">
    <source>
        <dbReference type="EMBL" id="PGO81696.1"/>
    </source>
</evidence>
<accession>A0A9X7CFT6</accession>
<dbReference type="AlphaFoldDB" id="A0A9X7CFT6"/>